<dbReference type="Pfam" id="PF13966">
    <property type="entry name" value="zf-RVT"/>
    <property type="match status" value="1"/>
</dbReference>
<name>I1CG70_RHIO9</name>
<proteinExistence type="predicted"/>
<dbReference type="AlphaFoldDB" id="I1CG70"/>
<accession>I1CG70</accession>
<dbReference type="Proteomes" id="UP000009138">
    <property type="component" value="Unassembled WGS sequence"/>
</dbReference>
<dbReference type="OMA" id="TCTICHQ"/>
<sequence>MLQHLSLFNNASEYPWLPLLNSSYRKSVVYSRTLSVWETIFTTMDYFIPTDFNRLPSPIPLLTILQLPLHMVINVTSDHWSHRHPTFLTSLMFVFDNQQNRLRLRVDGEHSRYPRLYRQLFDDILNRQTVTIQECVWDHILSAPSNQQYPETSQLPLIKSLRMQPKWINFHPRLFRQNFQEMSVVTHRFQRSVIRKFWHSKLHPQARTVYCRTIHKRIPTQTFISKYSPLVSSCCSLCGLADDTFRHFVIDCPRKWEVWLPIISQYFPNYNLSSEILYGALAYLHVPRNIREVQRFFTVIGITHWQLWNMYWHHGNTNTHVIAPQNIQNVTQRIKQLIDALLTHG</sequence>
<evidence type="ECO:0000313" key="2">
    <source>
        <dbReference type="EMBL" id="EIE87450.1"/>
    </source>
</evidence>
<dbReference type="VEuPathDB" id="FungiDB:RO3G_12161"/>
<keyword evidence="3" id="KW-1185">Reference proteome</keyword>
<reference evidence="2 3" key="1">
    <citation type="journal article" date="2009" name="PLoS Genet.">
        <title>Genomic analysis of the basal lineage fungus Rhizopus oryzae reveals a whole-genome duplication.</title>
        <authorList>
            <person name="Ma L.-J."/>
            <person name="Ibrahim A.S."/>
            <person name="Skory C."/>
            <person name="Grabherr M.G."/>
            <person name="Burger G."/>
            <person name="Butler M."/>
            <person name="Elias M."/>
            <person name="Idnurm A."/>
            <person name="Lang B.F."/>
            <person name="Sone T."/>
            <person name="Abe A."/>
            <person name="Calvo S.E."/>
            <person name="Corrochano L.M."/>
            <person name="Engels R."/>
            <person name="Fu J."/>
            <person name="Hansberg W."/>
            <person name="Kim J.-M."/>
            <person name="Kodira C.D."/>
            <person name="Koehrsen M.J."/>
            <person name="Liu B."/>
            <person name="Miranda-Saavedra D."/>
            <person name="O'Leary S."/>
            <person name="Ortiz-Castellanos L."/>
            <person name="Poulter R."/>
            <person name="Rodriguez-Romero J."/>
            <person name="Ruiz-Herrera J."/>
            <person name="Shen Y.-Q."/>
            <person name="Zeng Q."/>
            <person name="Galagan J."/>
            <person name="Birren B.W."/>
            <person name="Cuomo C.A."/>
            <person name="Wickes B.L."/>
        </authorList>
    </citation>
    <scope>NUCLEOTIDE SEQUENCE [LARGE SCALE GENOMIC DNA]</scope>
    <source>
        <strain evidence="3">RA 99-880 / ATCC MYA-4621 / FGSC 9543 / NRRL 43880</strain>
    </source>
</reference>
<dbReference type="OrthoDB" id="2278962at2759"/>
<evidence type="ECO:0000313" key="3">
    <source>
        <dbReference type="Proteomes" id="UP000009138"/>
    </source>
</evidence>
<dbReference type="InParanoid" id="I1CG70"/>
<protein>
    <recommendedName>
        <fullName evidence="1">Reverse transcriptase zinc-binding domain-containing protein</fullName>
    </recommendedName>
</protein>
<dbReference type="InterPro" id="IPR026960">
    <property type="entry name" value="RVT-Znf"/>
</dbReference>
<dbReference type="GeneID" id="93619126"/>
<feature type="domain" description="Reverse transcriptase zinc-binding" evidence="1">
    <location>
        <begin position="191"/>
        <end position="259"/>
    </location>
</feature>
<dbReference type="RefSeq" id="XP_067522846.1">
    <property type="nucleotide sequence ID" value="XM_067666745.1"/>
</dbReference>
<dbReference type="EMBL" id="CH476741">
    <property type="protein sequence ID" value="EIE87450.1"/>
    <property type="molecule type" value="Genomic_DNA"/>
</dbReference>
<organism evidence="2 3">
    <name type="scientific">Rhizopus delemar (strain RA 99-880 / ATCC MYA-4621 / FGSC 9543 / NRRL 43880)</name>
    <name type="common">Mucormycosis agent</name>
    <name type="synonym">Rhizopus arrhizus var. delemar</name>
    <dbReference type="NCBI Taxonomy" id="246409"/>
    <lineage>
        <taxon>Eukaryota</taxon>
        <taxon>Fungi</taxon>
        <taxon>Fungi incertae sedis</taxon>
        <taxon>Mucoromycota</taxon>
        <taxon>Mucoromycotina</taxon>
        <taxon>Mucoromycetes</taxon>
        <taxon>Mucorales</taxon>
        <taxon>Mucorineae</taxon>
        <taxon>Rhizopodaceae</taxon>
        <taxon>Rhizopus</taxon>
    </lineage>
</organism>
<gene>
    <name evidence="2" type="ORF">RO3G_12161</name>
</gene>
<evidence type="ECO:0000259" key="1">
    <source>
        <dbReference type="Pfam" id="PF13966"/>
    </source>
</evidence>